<organism evidence="5 6">
    <name type="scientific">Colletotrichum spaethianum</name>
    <dbReference type="NCBI Taxonomy" id="700344"/>
    <lineage>
        <taxon>Eukaryota</taxon>
        <taxon>Fungi</taxon>
        <taxon>Dikarya</taxon>
        <taxon>Ascomycota</taxon>
        <taxon>Pezizomycotina</taxon>
        <taxon>Sordariomycetes</taxon>
        <taxon>Hypocreomycetidae</taxon>
        <taxon>Glomerellales</taxon>
        <taxon>Glomerellaceae</taxon>
        <taxon>Colletotrichum</taxon>
        <taxon>Colletotrichum spaethianum species complex</taxon>
    </lineage>
</organism>
<feature type="domain" description="DUF3492" evidence="4">
    <location>
        <begin position="59"/>
        <end position="356"/>
    </location>
</feature>
<dbReference type="Proteomes" id="UP001055115">
    <property type="component" value="Unassembled WGS sequence"/>
</dbReference>
<dbReference type="Pfam" id="PF11997">
    <property type="entry name" value="DUF3492"/>
    <property type="match status" value="1"/>
</dbReference>
<gene>
    <name evidence="5" type="ORF">ColSpa_12832</name>
</gene>
<keyword evidence="1" id="KW-0808">Transferase</keyword>
<evidence type="ECO:0000256" key="1">
    <source>
        <dbReference type="ARBA" id="ARBA00022676"/>
    </source>
</evidence>
<dbReference type="Gene3D" id="3.40.50.2000">
    <property type="entry name" value="Glycogen Phosphorylase B"/>
    <property type="match status" value="1"/>
</dbReference>
<keyword evidence="6" id="KW-1185">Reference proteome</keyword>
<dbReference type="RefSeq" id="XP_049135001.1">
    <property type="nucleotide sequence ID" value="XM_049279044.1"/>
</dbReference>
<name>A0AA37ULU3_9PEZI</name>
<dbReference type="InterPro" id="IPR001296">
    <property type="entry name" value="Glyco_trans_1"/>
</dbReference>
<keyword evidence="1" id="KW-0328">Glycosyltransferase</keyword>
<feature type="region of interest" description="Disordered" evidence="2">
    <location>
        <begin position="577"/>
        <end position="598"/>
    </location>
</feature>
<protein>
    <recommendedName>
        <fullName evidence="7">Glycosyl transferase family 1 domain-containing protein</fullName>
    </recommendedName>
</protein>
<evidence type="ECO:0000313" key="5">
    <source>
        <dbReference type="EMBL" id="GKT52651.1"/>
    </source>
</evidence>
<evidence type="ECO:0000259" key="3">
    <source>
        <dbReference type="Pfam" id="PF00534"/>
    </source>
</evidence>
<comment type="caution">
    <text evidence="5">The sequence shown here is derived from an EMBL/GenBank/DDBJ whole genome shotgun (WGS) entry which is preliminary data.</text>
</comment>
<reference evidence="5 6" key="1">
    <citation type="submission" date="2022-03" db="EMBL/GenBank/DDBJ databases">
        <title>Genome data of Colletotrichum spp.</title>
        <authorList>
            <person name="Utami Y.D."/>
            <person name="Hiruma K."/>
        </authorList>
    </citation>
    <scope>NUCLEOTIDE SEQUENCE [LARGE SCALE GENOMIC DNA]</scope>
    <source>
        <strain evidence="5 6">MAFF 239500</strain>
    </source>
</reference>
<evidence type="ECO:0008006" key="7">
    <source>
        <dbReference type="Google" id="ProtNLM"/>
    </source>
</evidence>
<sequence length="598" mass="66035">MTVIGLPEDVSDVCPLALGFSSLYKMGLTNETLHAKKGVQKSDQGSFPDNIPVIVTDMGCWPEAPGGVSNCRRDLVNGHSTIDNHVVAECNNEYGVLRYPVKKSVRSLKRLPLWGLDSVTADHGIINNLSQSQVDDKSADTHLARDVQGYFVPLLRTFVRHARCKIPSRASMTECRDVLVSMSEYFERKDYAKTWDSEQTEQAWIEAWIQPLDPSRYTNYCGKASEISLESPSLSDLREALASYRTLFFILSVTIPQDGDACPRVFQASHHGFGSMLGLVLKYRRGVNLAVWDHAILWRESLLHLSPAQSHLPLFVQSAMLAGMRLVGQLAYFHADVVMPCTSTFNPLWETEIGTDQGRLTSRQLFHRKIEPVVNGIGNMAAFKPTPPQEVQTTRPTVVMLSHVQPIKGIRPAIEAADVIVNTWGFRDYQLLIYGAIDQPGEYQVLTSSVNDQQSGYAWEISRLIVQRGLGDNVHLKGLSSDATKALKNAWIFMNSSLSEGLPLAVGEAGLTGVPLVVTDVGSTAQVLTDPETKQRKSASLDSGNGGNMDKVYGRGYWQDGAYADISHHRSRYGILGKANGGTRRRPAKARLAWPSSH</sequence>
<dbReference type="AlphaFoldDB" id="A0AA37ULU3"/>
<dbReference type="InterPro" id="IPR022622">
    <property type="entry name" value="DUF3492"/>
</dbReference>
<dbReference type="PANTHER" id="PTHR12526">
    <property type="entry name" value="GLYCOSYLTRANSFERASE"/>
    <property type="match status" value="1"/>
</dbReference>
<evidence type="ECO:0000313" key="6">
    <source>
        <dbReference type="Proteomes" id="UP001055115"/>
    </source>
</evidence>
<evidence type="ECO:0000256" key="2">
    <source>
        <dbReference type="SAM" id="MobiDB-lite"/>
    </source>
</evidence>
<evidence type="ECO:0000259" key="4">
    <source>
        <dbReference type="Pfam" id="PF11997"/>
    </source>
</evidence>
<proteinExistence type="predicted"/>
<dbReference type="GO" id="GO:0016757">
    <property type="term" value="F:glycosyltransferase activity"/>
    <property type="evidence" value="ECO:0007669"/>
    <property type="project" value="UniProtKB-KW"/>
</dbReference>
<dbReference type="Pfam" id="PF00534">
    <property type="entry name" value="Glycos_transf_1"/>
    <property type="match status" value="1"/>
</dbReference>
<feature type="domain" description="Glycosyl transferase family 1" evidence="3">
    <location>
        <begin position="391"/>
        <end position="533"/>
    </location>
</feature>
<dbReference type="SUPFAM" id="SSF53756">
    <property type="entry name" value="UDP-Glycosyltransferase/glycogen phosphorylase"/>
    <property type="match status" value="1"/>
</dbReference>
<dbReference type="EMBL" id="BQXU01000078">
    <property type="protein sequence ID" value="GKT52651.1"/>
    <property type="molecule type" value="Genomic_DNA"/>
</dbReference>
<dbReference type="PANTHER" id="PTHR12526:SF630">
    <property type="entry name" value="GLYCOSYLTRANSFERASE"/>
    <property type="match status" value="1"/>
</dbReference>
<dbReference type="GeneID" id="73333634"/>
<accession>A0AA37ULU3</accession>